<dbReference type="EMBL" id="FNRI01000005">
    <property type="protein sequence ID" value="SEA68151.1"/>
    <property type="molecule type" value="Genomic_DNA"/>
</dbReference>
<dbReference type="Proteomes" id="UP000183253">
    <property type="component" value="Unassembled WGS sequence"/>
</dbReference>
<accession>A0A1H4D666</accession>
<dbReference type="AlphaFoldDB" id="A0A1H4D666"/>
<evidence type="ECO:0000256" key="1">
    <source>
        <dbReference type="SAM" id="SignalP"/>
    </source>
</evidence>
<evidence type="ECO:0000313" key="2">
    <source>
        <dbReference type="EMBL" id="SEA68151.1"/>
    </source>
</evidence>
<protein>
    <recommendedName>
        <fullName evidence="4">Outer membrane lipoprotein-sorting protein</fullName>
    </recommendedName>
</protein>
<organism evidence="2 3">
    <name type="scientific">Alistipes timonensis JC136</name>
    <dbReference type="NCBI Taxonomy" id="1033731"/>
    <lineage>
        <taxon>Bacteria</taxon>
        <taxon>Pseudomonadati</taxon>
        <taxon>Bacteroidota</taxon>
        <taxon>Bacteroidia</taxon>
        <taxon>Bacteroidales</taxon>
        <taxon>Rikenellaceae</taxon>
        <taxon>Alistipes</taxon>
    </lineage>
</organism>
<feature type="chain" id="PRO_5010350552" description="Outer membrane lipoprotein-sorting protein" evidence="1">
    <location>
        <begin position="20"/>
        <end position="200"/>
    </location>
</feature>
<keyword evidence="1" id="KW-0732">Signal</keyword>
<sequence>MKRFLVLIALAAGIQAVSAAGRATEILEKLAAGFRAMPGYSVDFEVVAGDYNNRGSYVVEGRNYYLALADAEVFADSVIRYEIDNRRREVTVTEVDAASRNILNNPVRAFDFLGSEYVPTLVSEAGGRAVVRLTPAAGNDSPAGNVTVTVDTATMRPLSLSYDYDGEQVQVSVLGVAPLAGHVRVFDRQAYAGYEFIDFR</sequence>
<name>A0A1H4D666_9BACT</name>
<evidence type="ECO:0000313" key="3">
    <source>
        <dbReference type="Proteomes" id="UP000183253"/>
    </source>
</evidence>
<gene>
    <name evidence="2" type="ORF">SAMN05444145_105161</name>
</gene>
<evidence type="ECO:0008006" key="4">
    <source>
        <dbReference type="Google" id="ProtNLM"/>
    </source>
</evidence>
<feature type="signal peptide" evidence="1">
    <location>
        <begin position="1"/>
        <end position="19"/>
    </location>
</feature>
<dbReference type="RefSeq" id="WP_231290745.1">
    <property type="nucleotide sequence ID" value="NZ_CAEG01000005.1"/>
</dbReference>
<keyword evidence="3" id="KW-1185">Reference proteome</keyword>
<reference evidence="2 3" key="1">
    <citation type="submission" date="2016-10" db="EMBL/GenBank/DDBJ databases">
        <authorList>
            <person name="de Groot N.N."/>
        </authorList>
    </citation>
    <scope>NUCLEOTIDE SEQUENCE [LARGE SCALE GENOMIC DNA]</scope>
    <source>
        <strain evidence="2 3">DSM 25383</strain>
    </source>
</reference>
<proteinExistence type="predicted"/>
<dbReference type="Gene3D" id="2.50.20.10">
    <property type="entry name" value="Lipoprotein localisation LolA/LolB/LppX"/>
    <property type="match status" value="1"/>
</dbReference>
<dbReference type="STRING" id="1033731.SAMN05444145_105161"/>